<dbReference type="OrthoDB" id="9786330at2"/>
<feature type="domain" description="HipA-like kinase" evidence="1">
    <location>
        <begin position="20"/>
        <end position="227"/>
    </location>
</feature>
<gene>
    <name evidence="2" type="ORF">FSW04_19090</name>
</gene>
<dbReference type="InterPro" id="IPR046748">
    <property type="entry name" value="HipA_2"/>
</dbReference>
<dbReference type="GO" id="GO:0008483">
    <property type="term" value="F:transaminase activity"/>
    <property type="evidence" value="ECO:0007669"/>
    <property type="project" value="UniProtKB-KW"/>
</dbReference>
<accession>A0A5B8U8Y4</accession>
<sequence length="260" mass="27275">MPAALTLRTVRATRYVLPLREGGSMPGLVEADDDGLYVVKFRGAGQGPKALVAEVVAGELARAAGLRVPEIVLMDVDPVIAAAEPDPEIQELVQGSGGLNAALDFLPGALPFTPAAPAGVSAHVAAAVVWFDALVANVDRTPRNPNMLVWHGNLWLIDHGAALYRHHAAAWPEGAAAAPFPQIADHALLPFADPIDRVDAALAGRLTPEAVGAAVAAVPDLWLGRDPPAERDAYVTYLQERLAAPRAFAAEAEEARRGRA</sequence>
<keyword evidence="2" id="KW-0032">Aminotransferase</keyword>
<protein>
    <submittedName>
        <fullName evidence="2">Aminotransferase class I and II</fullName>
    </submittedName>
</protein>
<dbReference type="EMBL" id="CP042430">
    <property type="protein sequence ID" value="QEC49465.1"/>
    <property type="molecule type" value="Genomic_DNA"/>
</dbReference>
<dbReference type="KEGG" id="bsol:FSW04_19090"/>
<dbReference type="RefSeq" id="WP_146921826.1">
    <property type="nucleotide sequence ID" value="NZ_CP042430.1"/>
</dbReference>
<reference evidence="2 3" key="1">
    <citation type="journal article" date="2018" name="J. Microbiol.">
        <title>Baekduia soli gen. nov., sp. nov., a novel bacterium isolated from the soil of Baekdu Mountain and proposal of a novel family name, Baekduiaceae fam. nov.</title>
        <authorList>
            <person name="An D.S."/>
            <person name="Siddiqi M.Z."/>
            <person name="Kim K.H."/>
            <person name="Yu H.S."/>
            <person name="Im W.T."/>
        </authorList>
    </citation>
    <scope>NUCLEOTIDE SEQUENCE [LARGE SCALE GENOMIC DNA]</scope>
    <source>
        <strain evidence="2 3">BR7-21</strain>
    </source>
</reference>
<evidence type="ECO:0000259" key="1">
    <source>
        <dbReference type="Pfam" id="PF20613"/>
    </source>
</evidence>
<keyword evidence="3" id="KW-1185">Reference proteome</keyword>
<organism evidence="2 3">
    <name type="scientific">Baekduia soli</name>
    <dbReference type="NCBI Taxonomy" id="496014"/>
    <lineage>
        <taxon>Bacteria</taxon>
        <taxon>Bacillati</taxon>
        <taxon>Actinomycetota</taxon>
        <taxon>Thermoleophilia</taxon>
        <taxon>Solirubrobacterales</taxon>
        <taxon>Baekduiaceae</taxon>
        <taxon>Baekduia</taxon>
    </lineage>
</organism>
<evidence type="ECO:0000313" key="3">
    <source>
        <dbReference type="Proteomes" id="UP000321805"/>
    </source>
</evidence>
<keyword evidence="2" id="KW-0808">Transferase</keyword>
<proteinExistence type="predicted"/>
<dbReference type="Proteomes" id="UP000321805">
    <property type="component" value="Chromosome"/>
</dbReference>
<dbReference type="Pfam" id="PF20613">
    <property type="entry name" value="HipA_2"/>
    <property type="match status" value="1"/>
</dbReference>
<dbReference type="AlphaFoldDB" id="A0A5B8U8Y4"/>
<name>A0A5B8U8Y4_9ACTN</name>
<evidence type="ECO:0000313" key="2">
    <source>
        <dbReference type="EMBL" id="QEC49465.1"/>
    </source>
</evidence>